<sequence length="306" mass="34678">MRKGLDPAAALPSLAPLDGALSSVANDIRVVINPLASAVPPDEAPAETLGKQRIRKSKAGRRFSEHTARFLDLRSEGFDLKKRHEVPDTKAGQRFTKTSRANFQGTVRLFLEAHGDIFVENIDESLLSDFFSLLDRIPASHGKSSKDRRPVRKVIEETDREQRNAIERRRAEMQRDGLNPGEIEDCLDGLRIPRLRTNTCKRHMDTMDQILGFAVFEGLRPDNPVKQVKWTYKELSRRLANEEDADRLPWGDRLPKLLGSPIYRQPLSEPGDPLFWAPLVGLFAGFRMEEFLQLGTHDFDTVEGSR</sequence>
<accession>A0A4U0QV73</accession>
<reference evidence="2 3" key="1">
    <citation type="submission" date="2019-04" db="EMBL/GenBank/DDBJ databases">
        <authorList>
            <person name="Li J."/>
        </authorList>
    </citation>
    <scope>NUCLEOTIDE SEQUENCE [LARGE SCALE GENOMIC DNA]</scope>
    <source>
        <strain evidence="2 3">CCTCC AB2016182</strain>
    </source>
</reference>
<keyword evidence="1" id="KW-0238">DNA-binding</keyword>
<dbReference type="InterPro" id="IPR011010">
    <property type="entry name" value="DNA_brk_join_enz"/>
</dbReference>
<dbReference type="RefSeq" id="WP_136855498.1">
    <property type="nucleotide sequence ID" value="NZ_SUNH01000006.1"/>
</dbReference>
<name>A0A4U0QV73_9RHOB</name>
<proteinExistence type="predicted"/>
<dbReference type="GO" id="GO:0003677">
    <property type="term" value="F:DNA binding"/>
    <property type="evidence" value="ECO:0007669"/>
    <property type="project" value="UniProtKB-KW"/>
</dbReference>
<dbReference type="AlphaFoldDB" id="A0A4U0QV73"/>
<protein>
    <submittedName>
        <fullName evidence="2">Uncharacterized protein</fullName>
    </submittedName>
</protein>
<organism evidence="2 3">
    <name type="scientific">Paracoccus hibiscisoli</name>
    <dbReference type="NCBI Taxonomy" id="2023261"/>
    <lineage>
        <taxon>Bacteria</taxon>
        <taxon>Pseudomonadati</taxon>
        <taxon>Pseudomonadota</taxon>
        <taxon>Alphaproteobacteria</taxon>
        <taxon>Rhodobacterales</taxon>
        <taxon>Paracoccaceae</taxon>
        <taxon>Paracoccus</taxon>
    </lineage>
</organism>
<dbReference type="SUPFAM" id="SSF56349">
    <property type="entry name" value="DNA breaking-rejoining enzymes"/>
    <property type="match status" value="1"/>
</dbReference>
<dbReference type="OrthoDB" id="7222937at2"/>
<dbReference type="EMBL" id="SUNH01000006">
    <property type="protein sequence ID" value="TJZ86069.1"/>
    <property type="molecule type" value="Genomic_DNA"/>
</dbReference>
<keyword evidence="3" id="KW-1185">Reference proteome</keyword>
<evidence type="ECO:0000313" key="2">
    <source>
        <dbReference type="EMBL" id="TJZ86069.1"/>
    </source>
</evidence>
<dbReference type="InterPro" id="IPR010998">
    <property type="entry name" value="Integrase_recombinase_N"/>
</dbReference>
<gene>
    <name evidence="2" type="ORF">FA740_04010</name>
</gene>
<dbReference type="Proteomes" id="UP000306223">
    <property type="component" value="Unassembled WGS sequence"/>
</dbReference>
<evidence type="ECO:0000256" key="1">
    <source>
        <dbReference type="ARBA" id="ARBA00023125"/>
    </source>
</evidence>
<comment type="caution">
    <text evidence="2">The sequence shown here is derived from an EMBL/GenBank/DDBJ whole genome shotgun (WGS) entry which is preliminary data.</text>
</comment>
<dbReference type="Gene3D" id="1.10.150.130">
    <property type="match status" value="1"/>
</dbReference>
<evidence type="ECO:0000313" key="3">
    <source>
        <dbReference type="Proteomes" id="UP000306223"/>
    </source>
</evidence>